<dbReference type="Proteomes" id="UP001060085">
    <property type="component" value="Linkage Group LG01"/>
</dbReference>
<evidence type="ECO:0000313" key="1">
    <source>
        <dbReference type="EMBL" id="KAI5681393.1"/>
    </source>
</evidence>
<organism evidence="1 2">
    <name type="scientific">Catharanthus roseus</name>
    <name type="common">Madagascar periwinkle</name>
    <name type="synonym">Vinca rosea</name>
    <dbReference type="NCBI Taxonomy" id="4058"/>
    <lineage>
        <taxon>Eukaryota</taxon>
        <taxon>Viridiplantae</taxon>
        <taxon>Streptophyta</taxon>
        <taxon>Embryophyta</taxon>
        <taxon>Tracheophyta</taxon>
        <taxon>Spermatophyta</taxon>
        <taxon>Magnoliopsida</taxon>
        <taxon>eudicotyledons</taxon>
        <taxon>Gunneridae</taxon>
        <taxon>Pentapetalae</taxon>
        <taxon>asterids</taxon>
        <taxon>lamiids</taxon>
        <taxon>Gentianales</taxon>
        <taxon>Apocynaceae</taxon>
        <taxon>Rauvolfioideae</taxon>
        <taxon>Vinceae</taxon>
        <taxon>Catharanthinae</taxon>
        <taxon>Catharanthus</taxon>
    </lineage>
</organism>
<keyword evidence="2" id="KW-1185">Reference proteome</keyword>
<accession>A0ACC0C9C0</accession>
<proteinExistence type="predicted"/>
<reference evidence="2" key="1">
    <citation type="journal article" date="2023" name="Nat. Plants">
        <title>Single-cell RNA sequencing provides a high-resolution roadmap for understanding the multicellular compartmentation of specialized metabolism.</title>
        <authorList>
            <person name="Sun S."/>
            <person name="Shen X."/>
            <person name="Li Y."/>
            <person name="Li Y."/>
            <person name="Wang S."/>
            <person name="Li R."/>
            <person name="Zhang H."/>
            <person name="Shen G."/>
            <person name="Guo B."/>
            <person name="Wei J."/>
            <person name="Xu J."/>
            <person name="St-Pierre B."/>
            <person name="Chen S."/>
            <person name="Sun C."/>
        </authorList>
    </citation>
    <scope>NUCLEOTIDE SEQUENCE [LARGE SCALE GENOMIC DNA]</scope>
</reference>
<name>A0ACC0C9C0_CATRO</name>
<protein>
    <submittedName>
        <fullName evidence="1">Uncharacterized protein</fullName>
    </submittedName>
</protein>
<gene>
    <name evidence="1" type="ORF">M9H77_02620</name>
</gene>
<comment type="caution">
    <text evidence="1">The sequence shown here is derived from an EMBL/GenBank/DDBJ whole genome shotgun (WGS) entry which is preliminary data.</text>
</comment>
<sequence length="131" mass="15136">MTRRHLMTGKKRNMKPYCRRPTVKSGPNALGGTIEQIPSKSNLESPNLIKPFYVQTNAKDIQRPETHPKETVLVSSNMHAKLEEYKFPTSAYETKSSFDARHTANKIIKDDIQEFTLQTPFHCEIHRSQEH</sequence>
<evidence type="ECO:0000313" key="2">
    <source>
        <dbReference type="Proteomes" id="UP001060085"/>
    </source>
</evidence>
<dbReference type="EMBL" id="CM044701">
    <property type="protein sequence ID" value="KAI5681393.1"/>
    <property type="molecule type" value="Genomic_DNA"/>
</dbReference>